<gene>
    <name evidence="1" type="ORF">DES47_103586</name>
</gene>
<dbReference type="AlphaFoldDB" id="A0A4R6QQQ4"/>
<protein>
    <submittedName>
        <fullName evidence="1">Uncharacterized protein DUF4154</fullName>
    </submittedName>
</protein>
<organism evidence="1 2">
    <name type="scientific">Roseateles toxinivorans</name>
    <dbReference type="NCBI Taxonomy" id="270368"/>
    <lineage>
        <taxon>Bacteria</taxon>
        <taxon>Pseudomonadati</taxon>
        <taxon>Pseudomonadota</taxon>
        <taxon>Betaproteobacteria</taxon>
        <taxon>Burkholderiales</taxon>
        <taxon>Sphaerotilaceae</taxon>
        <taxon>Roseateles</taxon>
    </lineage>
</organism>
<dbReference type="OrthoDB" id="8527941at2"/>
<proteinExistence type="predicted"/>
<dbReference type="Proteomes" id="UP000295361">
    <property type="component" value="Unassembled WGS sequence"/>
</dbReference>
<accession>A0A4R6QQQ4</accession>
<dbReference type="Pfam" id="PF13689">
    <property type="entry name" value="DUF4154"/>
    <property type="match status" value="1"/>
</dbReference>
<dbReference type="InParanoid" id="A0A4R6QQQ4"/>
<sequence>MKACLRILSPVGCCAGQPLQAAPDMDEHQLKAAFVYRFALYTAWPPPPLQRLAVCTAGQPPGLDEALQRLAGRRCSGVSVQVMSLERPEQARRCQLLVLGFAGCTELLHWIAELGDDPVLVIADTPEGYRAGADIGLIHEPNGLAFRVNLSESKRRGLSLSSQVLKLAREVR</sequence>
<comment type="caution">
    <text evidence="1">The sequence shown here is derived from an EMBL/GenBank/DDBJ whole genome shotgun (WGS) entry which is preliminary data.</text>
</comment>
<evidence type="ECO:0000313" key="2">
    <source>
        <dbReference type="Proteomes" id="UP000295361"/>
    </source>
</evidence>
<dbReference type="EMBL" id="SNXS01000003">
    <property type="protein sequence ID" value="TDP71604.1"/>
    <property type="molecule type" value="Genomic_DNA"/>
</dbReference>
<reference evidence="1 2" key="1">
    <citation type="submission" date="2019-03" db="EMBL/GenBank/DDBJ databases">
        <title>Genomic Encyclopedia of Type Strains, Phase IV (KMG-IV): sequencing the most valuable type-strain genomes for metagenomic binning, comparative biology and taxonomic classification.</title>
        <authorList>
            <person name="Goeker M."/>
        </authorList>
    </citation>
    <scope>NUCLEOTIDE SEQUENCE [LARGE SCALE GENOMIC DNA]</scope>
    <source>
        <strain evidence="1 2">DSM 16998</strain>
    </source>
</reference>
<dbReference type="InterPro" id="IPR025293">
    <property type="entry name" value="YfiR/HmsC-like"/>
</dbReference>
<evidence type="ECO:0000313" key="1">
    <source>
        <dbReference type="EMBL" id="TDP71604.1"/>
    </source>
</evidence>
<keyword evidence="2" id="KW-1185">Reference proteome</keyword>
<name>A0A4R6QQQ4_9BURK</name>